<comment type="similarity">
    <text evidence="1">Belongs to the class-I pyridine nucleotide-disulfide oxidoreductase family.</text>
</comment>
<dbReference type="InterPro" id="IPR004099">
    <property type="entry name" value="Pyr_nucl-diS_OxRdtase_dimer"/>
</dbReference>
<dbReference type="SUPFAM" id="SSF55424">
    <property type="entry name" value="FAD/NAD-linked reductases, dimerisation (C-terminal) domain"/>
    <property type="match status" value="1"/>
</dbReference>
<evidence type="ECO:0000256" key="5">
    <source>
        <dbReference type="PIRSR" id="PIRSR000350-3"/>
    </source>
</evidence>
<organism evidence="9 10">
    <name type="scientific">Micromonospora phaseoli</name>
    <dbReference type="NCBI Taxonomy" id="1144548"/>
    <lineage>
        <taxon>Bacteria</taxon>
        <taxon>Bacillati</taxon>
        <taxon>Actinomycetota</taxon>
        <taxon>Actinomycetes</taxon>
        <taxon>Micromonosporales</taxon>
        <taxon>Micromonosporaceae</taxon>
        <taxon>Micromonospora</taxon>
    </lineage>
</organism>
<dbReference type="Gene3D" id="3.50.50.60">
    <property type="entry name" value="FAD/NAD(P)-binding domain"/>
    <property type="match status" value="2"/>
</dbReference>
<keyword evidence="4" id="KW-0560">Oxidoreductase</keyword>
<dbReference type="InterPro" id="IPR001100">
    <property type="entry name" value="Pyr_nuc-diS_OxRdtase"/>
</dbReference>
<dbReference type="GO" id="GO:0050660">
    <property type="term" value="F:flavin adenine dinucleotide binding"/>
    <property type="evidence" value="ECO:0007669"/>
    <property type="project" value="TreeGrafter"/>
</dbReference>
<feature type="binding site" evidence="5">
    <location>
        <begin position="199"/>
        <end position="206"/>
    </location>
    <ligand>
        <name>NAD(+)</name>
        <dbReference type="ChEBI" id="CHEBI:57540"/>
    </ligand>
</feature>
<evidence type="ECO:0000256" key="6">
    <source>
        <dbReference type="PIRSR" id="PIRSR000350-4"/>
    </source>
</evidence>
<feature type="disulfide bond" description="Redox-active" evidence="6">
    <location>
        <begin position="64"/>
        <end position="69"/>
    </location>
</feature>
<gene>
    <name evidence="9" type="ORF">SAMN05443287_107360</name>
</gene>
<dbReference type="PIRSF" id="PIRSF000350">
    <property type="entry name" value="Mercury_reductase_MerA"/>
    <property type="match status" value="1"/>
</dbReference>
<keyword evidence="5" id="KW-0547">Nucleotide-binding</keyword>
<dbReference type="GO" id="GO:0003955">
    <property type="term" value="F:NAD(P)H dehydrogenase (quinone) activity"/>
    <property type="evidence" value="ECO:0007669"/>
    <property type="project" value="TreeGrafter"/>
</dbReference>
<dbReference type="PANTHER" id="PTHR43014">
    <property type="entry name" value="MERCURIC REDUCTASE"/>
    <property type="match status" value="1"/>
</dbReference>
<dbReference type="AlphaFoldDB" id="A0A1H7BQ73"/>
<feature type="binding site" evidence="5">
    <location>
        <position position="325"/>
    </location>
    <ligand>
        <name>FAD</name>
        <dbReference type="ChEBI" id="CHEBI:57692"/>
    </ligand>
</feature>
<dbReference type="PANTHER" id="PTHR43014:SF2">
    <property type="entry name" value="MERCURIC REDUCTASE"/>
    <property type="match status" value="1"/>
</dbReference>
<dbReference type="PRINTS" id="PR00368">
    <property type="entry name" value="FADPNR"/>
</dbReference>
<dbReference type="FunFam" id="3.30.390.30:FF:000001">
    <property type="entry name" value="Dihydrolipoyl dehydrogenase"/>
    <property type="match status" value="1"/>
</dbReference>
<name>A0A1H7BQ73_9ACTN</name>
<dbReference type="Pfam" id="PF02852">
    <property type="entry name" value="Pyr_redox_dim"/>
    <property type="match status" value="1"/>
</dbReference>
<evidence type="ECO:0000256" key="4">
    <source>
        <dbReference type="ARBA" id="ARBA00023002"/>
    </source>
</evidence>
<proteinExistence type="inferred from homology"/>
<dbReference type="Proteomes" id="UP000198707">
    <property type="component" value="Unassembled WGS sequence"/>
</dbReference>
<feature type="domain" description="Pyridine nucleotide-disulphide oxidoreductase dimerisation" evidence="7">
    <location>
        <begin position="398"/>
        <end position="506"/>
    </location>
</feature>
<dbReference type="Gene3D" id="3.30.390.30">
    <property type="match status" value="1"/>
</dbReference>
<keyword evidence="2" id="KW-0285">Flavoprotein</keyword>
<keyword evidence="5" id="KW-0520">NAD</keyword>
<dbReference type="Pfam" id="PF07992">
    <property type="entry name" value="Pyr_redox_2"/>
    <property type="match status" value="1"/>
</dbReference>
<evidence type="ECO:0000256" key="3">
    <source>
        <dbReference type="ARBA" id="ARBA00022827"/>
    </source>
</evidence>
<dbReference type="InterPro" id="IPR036188">
    <property type="entry name" value="FAD/NAD-bd_sf"/>
</dbReference>
<dbReference type="InterPro" id="IPR023753">
    <property type="entry name" value="FAD/NAD-binding_dom"/>
</dbReference>
<reference evidence="10" key="1">
    <citation type="submission" date="2016-10" db="EMBL/GenBank/DDBJ databases">
        <authorList>
            <person name="Varghese N."/>
            <person name="Submissions S."/>
        </authorList>
    </citation>
    <scope>NUCLEOTIDE SEQUENCE [LARGE SCALE GENOMIC DNA]</scope>
    <source>
        <strain evidence="10">CGMCC 4.7038</strain>
    </source>
</reference>
<evidence type="ECO:0000259" key="7">
    <source>
        <dbReference type="Pfam" id="PF02852"/>
    </source>
</evidence>
<dbReference type="SUPFAM" id="SSF51905">
    <property type="entry name" value="FAD/NAD(P)-binding domain"/>
    <property type="match status" value="1"/>
</dbReference>
<keyword evidence="3 5" id="KW-0274">FAD</keyword>
<dbReference type="PRINTS" id="PR00411">
    <property type="entry name" value="PNDRDTASEI"/>
</dbReference>
<dbReference type="STRING" id="1144548.SAMN05443287_107360"/>
<evidence type="ECO:0000313" key="10">
    <source>
        <dbReference type="Proteomes" id="UP000198707"/>
    </source>
</evidence>
<keyword evidence="9" id="KW-0670">Pyruvate</keyword>
<dbReference type="EMBL" id="FNYV01000007">
    <property type="protein sequence ID" value="SEJ78477.1"/>
    <property type="molecule type" value="Genomic_DNA"/>
</dbReference>
<accession>A0A1H7BQ73</accession>
<evidence type="ECO:0000313" key="9">
    <source>
        <dbReference type="EMBL" id="SEJ78477.1"/>
    </source>
</evidence>
<sequence>MSLLPRGRVTGGRWVRDAGGMAQPEIVDVVVLGLGVGGEEVAGRLAEAGLTVVGIERNLVGGECPYWGCIPSKMMIRAANAIAEARRVGGLAGTAQVSPDWATVAKRIREEATDGWDDRVAVRRFTDKGGRFVRGGGRLDGPGRVRVGEQVFQARHGIVLGTGTRPSVPPVDGLADTPYWTNREAIEVEELPGSLLVLGGGAIGLELAQVFARFGVRVTVVEALDRVLAVEEPEASEAAAAALRADGVEIRTGVKAARVEHGTEGFTLRGTEDEEFTAERLLVVTGRRAHLDELGLETIGVDAGGRYLPVDDRLRVTEGVWAVGDVTGEGAFTHIAMYQAAIIVADVLDHLRRAEGGADPSGTASVVGGAVGVASSLAATGSSGSAGSVPRADYRALPRVTFTDPEIGAVGLTEEQARERGINVQVGFTQLASSTRGWINKTDEVGFIKLVADADQGVLIGATSAGPAGGEVLSALVVAVHAAVPLTQLRHMIYAYPTFHRAISEALGKLRS</sequence>
<dbReference type="InterPro" id="IPR016156">
    <property type="entry name" value="FAD/NAD-linked_Rdtase_dimer_sf"/>
</dbReference>
<keyword evidence="10" id="KW-1185">Reference proteome</keyword>
<evidence type="ECO:0000256" key="1">
    <source>
        <dbReference type="ARBA" id="ARBA00007532"/>
    </source>
</evidence>
<feature type="domain" description="FAD/NAD(P)-binding" evidence="8">
    <location>
        <begin position="28"/>
        <end position="340"/>
    </location>
</feature>
<feature type="binding site" evidence="5">
    <location>
        <position position="73"/>
    </location>
    <ligand>
        <name>FAD</name>
        <dbReference type="ChEBI" id="CHEBI:57692"/>
    </ligand>
</feature>
<feature type="binding site" evidence="5">
    <location>
        <position position="286"/>
    </location>
    <ligand>
        <name>NAD(+)</name>
        <dbReference type="ChEBI" id="CHEBI:57540"/>
    </ligand>
</feature>
<feature type="binding site" evidence="5">
    <location>
        <position position="222"/>
    </location>
    <ligand>
        <name>NAD(+)</name>
        <dbReference type="ChEBI" id="CHEBI:57540"/>
    </ligand>
</feature>
<feature type="binding site" evidence="5">
    <location>
        <position position="137"/>
    </location>
    <ligand>
        <name>FAD</name>
        <dbReference type="ChEBI" id="CHEBI:57692"/>
    </ligand>
</feature>
<evidence type="ECO:0000256" key="2">
    <source>
        <dbReference type="ARBA" id="ARBA00022630"/>
    </source>
</evidence>
<comment type="cofactor">
    <cofactor evidence="5">
        <name>FAD</name>
        <dbReference type="ChEBI" id="CHEBI:57692"/>
    </cofactor>
    <text evidence="5">Binds 1 FAD per subunit.</text>
</comment>
<protein>
    <submittedName>
        <fullName evidence="9">Pyruvate/2-oxoglutarate dehydrogenase complex, dihydrolipoamide dehydrogenase (E3) component</fullName>
    </submittedName>
</protein>
<evidence type="ECO:0000259" key="8">
    <source>
        <dbReference type="Pfam" id="PF07992"/>
    </source>
</evidence>